<gene>
    <name evidence="2" type="ORF">ALC62_03906</name>
</gene>
<name>A0A151IKT1_9HYME</name>
<evidence type="ECO:0000313" key="3">
    <source>
        <dbReference type="Proteomes" id="UP000078542"/>
    </source>
</evidence>
<dbReference type="Proteomes" id="UP000078542">
    <property type="component" value="Unassembled WGS sequence"/>
</dbReference>
<accession>A0A151IKT1</accession>
<keyword evidence="3" id="KW-1185">Reference proteome</keyword>
<reference evidence="2 3" key="1">
    <citation type="submission" date="2016-03" db="EMBL/GenBank/DDBJ databases">
        <title>Cyphomyrmex costatus WGS genome.</title>
        <authorList>
            <person name="Nygaard S."/>
            <person name="Hu H."/>
            <person name="Boomsma J."/>
            <person name="Zhang G."/>
        </authorList>
    </citation>
    <scope>NUCLEOTIDE SEQUENCE [LARGE SCALE GENOMIC DNA]</scope>
    <source>
        <strain evidence="2">MS0001</strain>
        <tissue evidence="2">Whole body</tissue>
    </source>
</reference>
<proteinExistence type="predicted"/>
<sequence>MFVMRILGLGLRSINTFCSLMELSSGFANGTYYAFITNLLEAAKSTFEVIQRKAIAEERQKNAEAGNEETHLSVSGDGSWKRRGFSSLFGIATLIGKYTHKVLDFVVKSSFCQSCSNWASKKGTNEYDIWHDTHEQHCSINHTGSAGKMEVDCMKEMFCRSESHGVKYATYTGDGDTKIFQALLNCNLYSDLTVHKKECIGHVQKRMGTRLRAAKKQHKGIGGKGAGKLTDKLVKDLTLYYGLAIRRHPDSAEEMKKAVWATFDHKCSTDEKPKHENCPPGENSWCKWRVAEAKGELADFHHEPALTASVQEAIRPVYGALSSDDLLQRYTGGNTQNDNESFNACLWKLVPKHFHCGEQTIRTAAYIAFGIFNEGYSSILTLKTMQTLGIVIGTNSRNFAAKTDEERVKSANASQSELMKKARIEKMSAEVQQNILFEDEEGTLYGAGIAD</sequence>
<dbReference type="Pfam" id="PF20700">
    <property type="entry name" value="Mutator"/>
    <property type="match status" value="1"/>
</dbReference>
<organism evidence="2 3">
    <name type="scientific">Cyphomyrmex costatus</name>
    <dbReference type="NCBI Taxonomy" id="456900"/>
    <lineage>
        <taxon>Eukaryota</taxon>
        <taxon>Metazoa</taxon>
        <taxon>Ecdysozoa</taxon>
        <taxon>Arthropoda</taxon>
        <taxon>Hexapoda</taxon>
        <taxon>Insecta</taxon>
        <taxon>Pterygota</taxon>
        <taxon>Neoptera</taxon>
        <taxon>Endopterygota</taxon>
        <taxon>Hymenoptera</taxon>
        <taxon>Apocrita</taxon>
        <taxon>Aculeata</taxon>
        <taxon>Formicoidea</taxon>
        <taxon>Formicidae</taxon>
        <taxon>Myrmicinae</taxon>
        <taxon>Cyphomyrmex</taxon>
    </lineage>
</organism>
<evidence type="ECO:0000313" key="2">
    <source>
        <dbReference type="EMBL" id="KYN05199.1"/>
    </source>
</evidence>
<feature type="domain" description="Mutator-like transposase" evidence="1">
    <location>
        <begin position="4"/>
        <end position="286"/>
    </location>
</feature>
<protein>
    <recommendedName>
        <fullName evidence="1">Mutator-like transposase domain-containing protein</fullName>
    </recommendedName>
</protein>
<evidence type="ECO:0000259" key="1">
    <source>
        <dbReference type="Pfam" id="PF20700"/>
    </source>
</evidence>
<dbReference type="AlphaFoldDB" id="A0A151IKT1"/>
<dbReference type="EMBL" id="KQ977166">
    <property type="protein sequence ID" value="KYN05199.1"/>
    <property type="molecule type" value="Genomic_DNA"/>
</dbReference>
<dbReference type="InterPro" id="IPR049012">
    <property type="entry name" value="Mutator_transp_dom"/>
</dbReference>